<reference evidence="1 2" key="1">
    <citation type="journal article" date="2019" name="Commun. Biol.">
        <title>The bagworm genome reveals a unique fibroin gene that provides high tensile strength.</title>
        <authorList>
            <person name="Kono N."/>
            <person name="Nakamura H."/>
            <person name="Ohtoshi R."/>
            <person name="Tomita M."/>
            <person name="Numata K."/>
            <person name="Arakawa K."/>
        </authorList>
    </citation>
    <scope>NUCLEOTIDE SEQUENCE [LARGE SCALE GENOMIC DNA]</scope>
</reference>
<comment type="caution">
    <text evidence="1">The sequence shown here is derived from an EMBL/GenBank/DDBJ whole genome shotgun (WGS) entry which is preliminary data.</text>
</comment>
<sequence length="90" mass="9628">MLVGARVLDIGPMRRDGAATPLSSAWPVALESPGDRTAGDSGVIRVSTLAPYVIVVDNSSGNARVIINAVQRTVQRTKFCRFHHENVALT</sequence>
<keyword evidence="2" id="KW-1185">Reference proteome</keyword>
<name>A0A4C1WT37_EUMVA</name>
<gene>
    <name evidence="1" type="ORF">EVAR_35998_1</name>
</gene>
<evidence type="ECO:0000313" key="2">
    <source>
        <dbReference type="Proteomes" id="UP000299102"/>
    </source>
</evidence>
<accession>A0A4C1WT37</accession>
<dbReference type="AlphaFoldDB" id="A0A4C1WT37"/>
<organism evidence="1 2">
    <name type="scientific">Eumeta variegata</name>
    <name type="common">Bagworm moth</name>
    <name type="synonym">Eumeta japonica</name>
    <dbReference type="NCBI Taxonomy" id="151549"/>
    <lineage>
        <taxon>Eukaryota</taxon>
        <taxon>Metazoa</taxon>
        <taxon>Ecdysozoa</taxon>
        <taxon>Arthropoda</taxon>
        <taxon>Hexapoda</taxon>
        <taxon>Insecta</taxon>
        <taxon>Pterygota</taxon>
        <taxon>Neoptera</taxon>
        <taxon>Endopterygota</taxon>
        <taxon>Lepidoptera</taxon>
        <taxon>Glossata</taxon>
        <taxon>Ditrysia</taxon>
        <taxon>Tineoidea</taxon>
        <taxon>Psychidae</taxon>
        <taxon>Oiketicinae</taxon>
        <taxon>Eumeta</taxon>
    </lineage>
</organism>
<proteinExistence type="predicted"/>
<evidence type="ECO:0000313" key="1">
    <source>
        <dbReference type="EMBL" id="GBP54441.1"/>
    </source>
</evidence>
<dbReference type="Proteomes" id="UP000299102">
    <property type="component" value="Unassembled WGS sequence"/>
</dbReference>
<dbReference type="EMBL" id="BGZK01000647">
    <property type="protein sequence ID" value="GBP54441.1"/>
    <property type="molecule type" value="Genomic_DNA"/>
</dbReference>
<protein>
    <submittedName>
        <fullName evidence="1">Uncharacterized protein</fullName>
    </submittedName>
</protein>